<dbReference type="EC" id="7.1.2.2" evidence="2"/>
<evidence type="ECO:0000256" key="4">
    <source>
        <dbReference type="ARBA" id="ARBA00022741"/>
    </source>
</evidence>
<evidence type="ECO:0000256" key="8">
    <source>
        <dbReference type="ARBA" id="ARBA00023065"/>
    </source>
</evidence>
<evidence type="ECO:0000259" key="11">
    <source>
        <dbReference type="Pfam" id="PF22919"/>
    </source>
</evidence>
<dbReference type="GO" id="GO:0005765">
    <property type="term" value="C:lysosomal membrane"/>
    <property type="evidence" value="ECO:0007669"/>
    <property type="project" value="TreeGrafter"/>
</dbReference>
<dbReference type="PANTHER" id="PTHR43607:SF1">
    <property type="entry name" value="H(+)-TRANSPORTING TWO-SECTOR ATPASE"/>
    <property type="match status" value="1"/>
</dbReference>
<keyword evidence="5" id="KW-0375">Hydrogen ion transport</keyword>
<dbReference type="CDD" id="cd18111">
    <property type="entry name" value="ATP-synt_V_A-type_alpha_C"/>
    <property type="match status" value="1"/>
</dbReference>
<dbReference type="GO" id="GO:0005524">
    <property type="term" value="F:ATP binding"/>
    <property type="evidence" value="ECO:0007669"/>
    <property type="project" value="UniProtKB-KW"/>
</dbReference>
<name>A0A6P7U1W1_9MOLL</name>
<keyword evidence="12" id="KW-1185">Reference proteome</keyword>
<evidence type="ECO:0000256" key="5">
    <source>
        <dbReference type="ARBA" id="ARBA00022781"/>
    </source>
</evidence>
<evidence type="ECO:0000259" key="10">
    <source>
        <dbReference type="Pfam" id="PF00006"/>
    </source>
</evidence>
<dbReference type="PANTHER" id="PTHR43607">
    <property type="entry name" value="V-TYPE PROTON ATPASE CATALYTIC SUBUNIT A"/>
    <property type="match status" value="1"/>
</dbReference>
<dbReference type="Gene3D" id="3.40.50.300">
    <property type="entry name" value="P-loop containing nucleotide triphosphate hydrolases"/>
    <property type="match status" value="2"/>
</dbReference>
<comment type="catalytic activity">
    <reaction evidence="9">
        <text>ATP + H2O + 4 H(+)(in) = ADP + phosphate + 5 H(+)(out)</text>
        <dbReference type="Rhea" id="RHEA:57720"/>
        <dbReference type="ChEBI" id="CHEBI:15377"/>
        <dbReference type="ChEBI" id="CHEBI:15378"/>
        <dbReference type="ChEBI" id="CHEBI:30616"/>
        <dbReference type="ChEBI" id="CHEBI:43474"/>
        <dbReference type="ChEBI" id="CHEBI:456216"/>
        <dbReference type="EC" id="7.1.2.2"/>
    </reaction>
</comment>
<dbReference type="Gene3D" id="1.10.1140.10">
    <property type="entry name" value="Bovine Mitochondrial F1-atpase, Atp Synthase Beta Chain, Chain D, domain 3"/>
    <property type="match status" value="1"/>
</dbReference>
<evidence type="ECO:0000256" key="9">
    <source>
        <dbReference type="ARBA" id="ARBA00048383"/>
    </source>
</evidence>
<dbReference type="GO" id="GO:0046961">
    <property type="term" value="F:proton-transporting ATPase activity, rotational mechanism"/>
    <property type="evidence" value="ECO:0007669"/>
    <property type="project" value="InterPro"/>
</dbReference>
<comment type="similarity">
    <text evidence="1">Belongs to the ATPase alpha/beta chains family.</text>
</comment>
<evidence type="ECO:0000256" key="2">
    <source>
        <dbReference type="ARBA" id="ARBA00012473"/>
    </source>
</evidence>
<dbReference type="SUPFAM" id="SSF52540">
    <property type="entry name" value="P-loop containing nucleoside triphosphate hydrolases"/>
    <property type="match status" value="1"/>
</dbReference>
<dbReference type="GO" id="GO:0046034">
    <property type="term" value="P:ATP metabolic process"/>
    <property type="evidence" value="ECO:0007669"/>
    <property type="project" value="InterPro"/>
</dbReference>
<evidence type="ECO:0000313" key="13">
    <source>
        <dbReference type="RefSeq" id="XP_029655532.1"/>
    </source>
</evidence>
<dbReference type="Pfam" id="PF00006">
    <property type="entry name" value="ATP-synt_ab"/>
    <property type="match status" value="2"/>
</dbReference>
<keyword evidence="6" id="KW-0067">ATP-binding</keyword>
<keyword evidence="7" id="KW-1278">Translocase</keyword>
<accession>A0A6P7U1W1</accession>
<keyword evidence="4" id="KW-0547">Nucleotide-binding</keyword>
<evidence type="ECO:0000256" key="6">
    <source>
        <dbReference type="ARBA" id="ARBA00022840"/>
    </source>
</evidence>
<protein>
    <recommendedName>
        <fullName evidence="2">H(+)-transporting two-sector ATPase</fullName>
        <ecNumber evidence="2">7.1.2.2</ecNumber>
    </recommendedName>
</protein>
<dbReference type="Pfam" id="PF22919">
    <property type="entry name" value="ATP-synt_VA_C"/>
    <property type="match status" value="1"/>
</dbReference>
<dbReference type="InterPro" id="IPR022878">
    <property type="entry name" value="V-ATPase_asu"/>
</dbReference>
<feature type="domain" description="ATPase F1/V1/A1 complex alpha/beta subunit nucleotide-binding" evidence="10">
    <location>
        <begin position="85"/>
        <end position="121"/>
    </location>
</feature>
<evidence type="ECO:0000313" key="12">
    <source>
        <dbReference type="Proteomes" id="UP000515154"/>
    </source>
</evidence>
<proteinExistence type="inferred from homology"/>
<feature type="domain" description="ATP synthase A/B type C-terminal" evidence="11">
    <location>
        <begin position="130"/>
        <end position="225"/>
    </location>
</feature>
<reference evidence="13" key="1">
    <citation type="submission" date="2025-08" db="UniProtKB">
        <authorList>
            <consortium name="RefSeq"/>
        </authorList>
    </citation>
    <scope>IDENTIFICATION</scope>
</reference>
<organism evidence="12 13">
    <name type="scientific">Octopus sinensis</name>
    <name type="common">East Asian common octopus</name>
    <dbReference type="NCBI Taxonomy" id="2607531"/>
    <lineage>
        <taxon>Eukaryota</taxon>
        <taxon>Metazoa</taxon>
        <taxon>Spiralia</taxon>
        <taxon>Lophotrochozoa</taxon>
        <taxon>Mollusca</taxon>
        <taxon>Cephalopoda</taxon>
        <taxon>Coleoidea</taxon>
        <taxon>Octopodiformes</taxon>
        <taxon>Octopoda</taxon>
        <taxon>Incirrata</taxon>
        <taxon>Octopodidae</taxon>
        <taxon>Octopus</taxon>
    </lineage>
</organism>
<dbReference type="FunFam" id="1.10.1140.10:FF:000002">
    <property type="entry name" value="V-type proton ATPase catalytic subunit A"/>
    <property type="match status" value="1"/>
</dbReference>
<dbReference type="InterPro" id="IPR020003">
    <property type="entry name" value="ATPase_a/bsu_AS"/>
</dbReference>
<keyword evidence="8" id="KW-0406">Ion transport</keyword>
<evidence type="ECO:0000256" key="7">
    <source>
        <dbReference type="ARBA" id="ARBA00022967"/>
    </source>
</evidence>
<dbReference type="KEGG" id="osn:115229294"/>
<dbReference type="SUPFAM" id="SSF47917">
    <property type="entry name" value="C-terminal domain of alpha and beta subunits of F1 ATP synthase"/>
    <property type="match status" value="1"/>
</dbReference>
<feature type="domain" description="ATPase F1/V1/A1 complex alpha/beta subunit nucleotide-binding" evidence="10">
    <location>
        <begin position="1"/>
        <end position="84"/>
    </location>
</feature>
<dbReference type="RefSeq" id="XP_029655532.1">
    <property type="nucleotide sequence ID" value="XM_029799672.1"/>
</dbReference>
<sequence>MRRTLLVANTSNMPVAAREASIYTGITLAEYFRDMGYNVAMMADSTSRWAEALREISGRLAEMPADSGYPAYLASRLASFYERADPVTTATLGIVQVFWGLDKPLAQRKHFPAINWLNSYSKYILILDDFYDANHPDFIPLRNKTKMILQNEEDLTEVVQLVGKSSLAESDKVTIEIAKIIKEDFLQQNSYSQYDRYCPFYKTVAMLRNIILLYDLASKAVTTHKLTWNTIRHSLNQHHILVDISNSKFYNPSEMTQQHITQQFDLLEQRIHDCFNHMDY</sequence>
<evidence type="ECO:0000256" key="3">
    <source>
        <dbReference type="ARBA" id="ARBA00022448"/>
    </source>
</evidence>
<gene>
    <name evidence="13" type="primary">LOC115229294</name>
</gene>
<dbReference type="InterPro" id="IPR027417">
    <property type="entry name" value="P-loop_NTPase"/>
</dbReference>
<dbReference type="InterPro" id="IPR055190">
    <property type="entry name" value="ATP-synt_VA_C"/>
</dbReference>
<evidence type="ECO:0000256" key="1">
    <source>
        <dbReference type="ARBA" id="ARBA00008936"/>
    </source>
</evidence>
<dbReference type="Proteomes" id="UP000515154">
    <property type="component" value="Unplaced"/>
</dbReference>
<dbReference type="PROSITE" id="PS00152">
    <property type="entry name" value="ATPASE_ALPHA_BETA"/>
    <property type="match status" value="1"/>
</dbReference>
<dbReference type="InterPro" id="IPR024034">
    <property type="entry name" value="ATPase_F1/V1_b/a_C"/>
</dbReference>
<keyword evidence="3" id="KW-0813">Transport</keyword>
<dbReference type="InterPro" id="IPR000194">
    <property type="entry name" value="ATPase_F1/V1/A1_a/bsu_nucl-bd"/>
</dbReference>
<dbReference type="AlphaFoldDB" id="A0A6P7U1W1"/>